<dbReference type="InterPro" id="IPR009858">
    <property type="entry name" value="DUF1415"/>
</dbReference>
<evidence type="ECO:0000313" key="1">
    <source>
        <dbReference type="EMBL" id="KAL3769992.1"/>
    </source>
</evidence>
<evidence type="ECO:0000313" key="2">
    <source>
        <dbReference type="Proteomes" id="UP001530400"/>
    </source>
</evidence>
<dbReference type="AlphaFoldDB" id="A0ABD3N1X3"/>
<protein>
    <recommendedName>
        <fullName evidence="3">DUF1415 domain-containing protein</fullName>
    </recommendedName>
</protein>
<dbReference type="Pfam" id="PF07209">
    <property type="entry name" value="DUF1415"/>
    <property type="match status" value="1"/>
</dbReference>
<gene>
    <name evidence="1" type="ORF">ACHAWO_008366</name>
</gene>
<proteinExistence type="predicted"/>
<evidence type="ECO:0008006" key="3">
    <source>
        <dbReference type="Google" id="ProtNLM"/>
    </source>
</evidence>
<organism evidence="1 2">
    <name type="scientific">Cyclotella atomus</name>
    <dbReference type="NCBI Taxonomy" id="382360"/>
    <lineage>
        <taxon>Eukaryota</taxon>
        <taxon>Sar</taxon>
        <taxon>Stramenopiles</taxon>
        <taxon>Ochrophyta</taxon>
        <taxon>Bacillariophyta</taxon>
        <taxon>Coscinodiscophyceae</taxon>
        <taxon>Thalassiosirophycidae</taxon>
        <taxon>Stephanodiscales</taxon>
        <taxon>Stephanodiscaceae</taxon>
        <taxon>Cyclotella</taxon>
    </lineage>
</organism>
<dbReference type="EMBL" id="JALLPJ020001320">
    <property type="protein sequence ID" value="KAL3769992.1"/>
    <property type="molecule type" value="Genomic_DNA"/>
</dbReference>
<sequence>MAFLRSAAPRRLYAYASCYYSCTVVSGAAAQHHIGFKKCAFHSSKDVQVRSIPNIHKLSIRNFSKEYKIAQAHTPSDAVVESQTMDWIRKVVIGYNLCPFAAQPLRENRLNITVVRGDDPEWIASTVLHEMIYQSEKPGTTVVVAPEYYPEDFELYMSLVQYLEEEVLDESDDLRGVVQIAPFHPLFQFEGSGSDGVDNYTNRSPYPMFHILREDEVAGAVQKLGGDASKVWERNVRLLESMELKLGRDGVEKAMRGETVDDMDELLKDIKVQD</sequence>
<accession>A0ABD3N1X3</accession>
<comment type="caution">
    <text evidence="1">The sequence shown here is derived from an EMBL/GenBank/DDBJ whole genome shotgun (WGS) entry which is preliminary data.</text>
</comment>
<name>A0ABD3N1X3_9STRA</name>
<keyword evidence="2" id="KW-1185">Reference proteome</keyword>
<reference evidence="1 2" key="1">
    <citation type="submission" date="2024-10" db="EMBL/GenBank/DDBJ databases">
        <title>Updated reference genomes for cyclostephanoid diatoms.</title>
        <authorList>
            <person name="Roberts W.R."/>
            <person name="Alverson A.J."/>
        </authorList>
    </citation>
    <scope>NUCLEOTIDE SEQUENCE [LARGE SCALE GENOMIC DNA]</scope>
    <source>
        <strain evidence="1 2">AJA010-31</strain>
    </source>
</reference>
<dbReference type="Proteomes" id="UP001530400">
    <property type="component" value="Unassembled WGS sequence"/>
</dbReference>